<name>A0A5C5X8H7_9PLAN</name>
<evidence type="ECO:0000256" key="1">
    <source>
        <dbReference type="SAM" id="MobiDB-lite"/>
    </source>
</evidence>
<feature type="chain" id="PRO_5022766594" description="DUF1598 domain-containing protein" evidence="2">
    <location>
        <begin position="25"/>
        <end position="463"/>
    </location>
</feature>
<keyword evidence="4" id="KW-1185">Reference proteome</keyword>
<dbReference type="OrthoDB" id="233246at2"/>
<evidence type="ECO:0000313" key="3">
    <source>
        <dbReference type="EMBL" id="TWT58455.1"/>
    </source>
</evidence>
<gene>
    <name evidence="3" type="ORF">KOR42_18300</name>
</gene>
<feature type="region of interest" description="Disordered" evidence="1">
    <location>
        <begin position="440"/>
        <end position="463"/>
    </location>
</feature>
<dbReference type="Proteomes" id="UP000317243">
    <property type="component" value="Unassembled WGS sequence"/>
</dbReference>
<dbReference type="EMBL" id="SIHI01000001">
    <property type="protein sequence ID" value="TWT58455.1"/>
    <property type="molecule type" value="Genomic_DNA"/>
</dbReference>
<accession>A0A5C5X8H7</accession>
<keyword evidence="2" id="KW-0732">Signal</keyword>
<organism evidence="3 4">
    <name type="scientific">Thalassoglobus neptunius</name>
    <dbReference type="NCBI Taxonomy" id="1938619"/>
    <lineage>
        <taxon>Bacteria</taxon>
        <taxon>Pseudomonadati</taxon>
        <taxon>Planctomycetota</taxon>
        <taxon>Planctomycetia</taxon>
        <taxon>Planctomycetales</taxon>
        <taxon>Planctomycetaceae</taxon>
        <taxon>Thalassoglobus</taxon>
    </lineage>
</organism>
<dbReference type="InterPro" id="IPR011487">
    <property type="entry name" value="DUF1598"/>
</dbReference>
<dbReference type="Pfam" id="PF07643">
    <property type="entry name" value="DUF1598"/>
    <property type="match status" value="1"/>
</dbReference>
<feature type="signal peptide" evidence="2">
    <location>
        <begin position="1"/>
        <end position="24"/>
    </location>
</feature>
<protein>
    <recommendedName>
        <fullName evidence="5">DUF1598 domain-containing protein</fullName>
    </recommendedName>
</protein>
<evidence type="ECO:0000256" key="2">
    <source>
        <dbReference type="SAM" id="SignalP"/>
    </source>
</evidence>
<reference evidence="3 4" key="1">
    <citation type="submission" date="2019-02" db="EMBL/GenBank/DDBJ databases">
        <title>Deep-cultivation of Planctomycetes and their phenomic and genomic characterization uncovers novel biology.</title>
        <authorList>
            <person name="Wiegand S."/>
            <person name="Jogler M."/>
            <person name="Boedeker C."/>
            <person name="Pinto D."/>
            <person name="Vollmers J."/>
            <person name="Rivas-Marin E."/>
            <person name="Kohn T."/>
            <person name="Peeters S.H."/>
            <person name="Heuer A."/>
            <person name="Rast P."/>
            <person name="Oberbeckmann S."/>
            <person name="Bunk B."/>
            <person name="Jeske O."/>
            <person name="Meyerdierks A."/>
            <person name="Storesund J.E."/>
            <person name="Kallscheuer N."/>
            <person name="Luecker S."/>
            <person name="Lage O.M."/>
            <person name="Pohl T."/>
            <person name="Merkel B.J."/>
            <person name="Hornburger P."/>
            <person name="Mueller R.-W."/>
            <person name="Bruemmer F."/>
            <person name="Labrenz M."/>
            <person name="Spormann A.M."/>
            <person name="Op Den Camp H."/>
            <person name="Overmann J."/>
            <person name="Amann R."/>
            <person name="Jetten M.S.M."/>
            <person name="Mascher T."/>
            <person name="Medema M.H."/>
            <person name="Devos D.P."/>
            <person name="Kaster A.-K."/>
            <person name="Ovreas L."/>
            <person name="Rohde M."/>
            <person name="Galperin M.Y."/>
            <person name="Jogler C."/>
        </authorList>
    </citation>
    <scope>NUCLEOTIDE SEQUENCE [LARGE SCALE GENOMIC DNA]</scope>
    <source>
        <strain evidence="3 4">KOR42</strain>
    </source>
</reference>
<dbReference type="RefSeq" id="WP_146508862.1">
    <property type="nucleotide sequence ID" value="NZ_SIHI01000001.1"/>
</dbReference>
<sequence length="463" mass="50073" precursor="true">MCDTLKILLCCAILVISLPSNVPAQQAGGGNGNGNGNGNNGNQNVGGILIDADGIVRTSPTRRISRSELKDLQSAFTEQLSDPTLIEQNEARVLSLKQLDQALRSSLAKDPEIPPAIAYLAGLQRIDYVVIDVEQQDIRLVGPAEGFGPGPDGQILGNTTGRPPMKLDDLVVALRSTISGQNEIGVSIDPTNENLSKLQRFVRANSSVTSTSSAQRRIRTMATILGNQQVSIWGVPDDSHFALALVEADLRMKRIALGLDPSRVRGISSHLALLRPQGNSLQRWWFMPLYEPIGTNAEKTVFAIKGQRAQLMAQEEISDATGDRSASAVTRKSTERFAQQFTAHFEELAARHPAFAELQSLYDLALAGALIDQNWDRGNVEDVFPVLMQDARLPKEVYSPPRFVASKSTTKKAGGVLLGLVGGVTIDAGRVARDVRDEGVSALPGTESPAPEGSWWWNPQESR</sequence>
<evidence type="ECO:0008006" key="5">
    <source>
        <dbReference type="Google" id="ProtNLM"/>
    </source>
</evidence>
<comment type="caution">
    <text evidence="3">The sequence shown here is derived from an EMBL/GenBank/DDBJ whole genome shotgun (WGS) entry which is preliminary data.</text>
</comment>
<proteinExistence type="predicted"/>
<evidence type="ECO:0000313" key="4">
    <source>
        <dbReference type="Proteomes" id="UP000317243"/>
    </source>
</evidence>
<dbReference type="AlphaFoldDB" id="A0A5C5X8H7"/>